<evidence type="ECO:0000313" key="17">
    <source>
        <dbReference type="EMBL" id="MDN5211018.1"/>
    </source>
</evidence>
<comment type="caution">
    <text evidence="17">The sequence shown here is derived from an EMBL/GenBank/DDBJ whole genome shotgun (WGS) entry which is preliminary data.</text>
</comment>
<feature type="chain" id="PRO_5046942219" evidence="14">
    <location>
        <begin position="25"/>
        <end position="767"/>
    </location>
</feature>
<keyword evidence="18" id="KW-1185">Reference proteome</keyword>
<dbReference type="InterPro" id="IPR012910">
    <property type="entry name" value="Plug_dom"/>
</dbReference>
<keyword evidence="4" id="KW-0410">Iron transport</keyword>
<evidence type="ECO:0000256" key="5">
    <source>
        <dbReference type="ARBA" id="ARBA00022692"/>
    </source>
</evidence>
<evidence type="ECO:0000256" key="12">
    <source>
        <dbReference type="PROSITE-ProRule" id="PRU01360"/>
    </source>
</evidence>
<dbReference type="PROSITE" id="PS52016">
    <property type="entry name" value="TONB_DEPENDENT_REC_3"/>
    <property type="match status" value="1"/>
</dbReference>
<evidence type="ECO:0000259" key="16">
    <source>
        <dbReference type="Pfam" id="PF07715"/>
    </source>
</evidence>
<keyword evidence="3 12" id="KW-1134">Transmembrane beta strand</keyword>
<dbReference type="SUPFAM" id="SSF56935">
    <property type="entry name" value="Porins"/>
    <property type="match status" value="1"/>
</dbReference>
<dbReference type="PANTHER" id="PTHR32552:SF68">
    <property type="entry name" value="FERRICHROME OUTER MEMBRANE TRANSPORTER_PHAGE RECEPTOR"/>
    <property type="match status" value="1"/>
</dbReference>
<accession>A0ABT8L004</accession>
<dbReference type="SUPFAM" id="SSF49464">
    <property type="entry name" value="Carboxypeptidase regulatory domain-like"/>
    <property type="match status" value="1"/>
</dbReference>
<dbReference type="InterPro" id="IPR039426">
    <property type="entry name" value="TonB-dep_rcpt-like"/>
</dbReference>
<dbReference type="Gene3D" id="2.60.40.1120">
    <property type="entry name" value="Carboxypeptidase-like, regulatory domain"/>
    <property type="match status" value="1"/>
</dbReference>
<dbReference type="Pfam" id="PF07715">
    <property type="entry name" value="Plug"/>
    <property type="match status" value="1"/>
</dbReference>
<evidence type="ECO:0000256" key="6">
    <source>
        <dbReference type="ARBA" id="ARBA00022729"/>
    </source>
</evidence>
<dbReference type="InterPro" id="IPR008969">
    <property type="entry name" value="CarboxyPept-like_regulatory"/>
</dbReference>
<feature type="domain" description="TonB-dependent receptor plug" evidence="16">
    <location>
        <begin position="120"/>
        <end position="225"/>
    </location>
</feature>
<keyword evidence="5 12" id="KW-0812">Transmembrane</keyword>
<dbReference type="Pfam" id="PF00593">
    <property type="entry name" value="TonB_dep_Rec_b-barrel"/>
    <property type="match status" value="1"/>
</dbReference>
<evidence type="ECO:0000256" key="4">
    <source>
        <dbReference type="ARBA" id="ARBA00022496"/>
    </source>
</evidence>
<dbReference type="Proteomes" id="UP001172083">
    <property type="component" value="Unassembled WGS sequence"/>
</dbReference>
<feature type="signal peptide" evidence="14">
    <location>
        <begin position="1"/>
        <end position="24"/>
    </location>
</feature>
<dbReference type="Gene3D" id="2.40.170.20">
    <property type="entry name" value="TonB-dependent receptor, beta-barrel domain"/>
    <property type="match status" value="1"/>
</dbReference>
<dbReference type="InterPro" id="IPR037066">
    <property type="entry name" value="Plug_dom_sf"/>
</dbReference>
<keyword evidence="6 14" id="KW-0732">Signal</keyword>
<keyword evidence="17" id="KW-0675">Receptor</keyword>
<keyword evidence="7" id="KW-0408">Iron</keyword>
<proteinExistence type="inferred from homology"/>
<feature type="domain" description="TonB-dependent receptor-like beta-barrel" evidence="15">
    <location>
        <begin position="304"/>
        <end position="730"/>
    </location>
</feature>
<sequence length="767" mass="85525">MYLYKKLLISAFFLAFIASTDLYGQQTITGTVSDKQTGEPLVGAEITVPDANVGAVTNLLGQFSLELPPQSKLIKVSFMGYESIEITDLKGEMSITLAESLGTLQQVIVSANREKELRTQVPAAISTVSLQVIEETAPNTLDQVLNKIPGVFVADLANEQHMTSIRQPISTKGLFLYLEDGLPTRPTGVFNHNAMNELNQGAIRSIEVIRGPASSTYGAEAIGGVINVITQSPSVDFTGRVALRSNSNGLRRTDLRFSDTFGKTGVFVGGYYARRRDGFFEHSDMDKYAGTLKITRAISNKTDMNFSLTYADLDTDMTGSLDSAAFFGQNLTSVQTFTERTVSALRIQSTLHHDWSERGNTTARVFFRDNALGQIPSYRIRTDRNTGVTSGRINERTFRSYGSVIQHAQKLDRIRAKVIGGISFDYSPTDFYEDYILVEQNSEGINMGYTEVDSAMTKNEIKLTNIGTYATFQVNPVERLRLSASLRYDRFSYDHKNFLPPSSFSGSPDDVSTFDAVTPKIGVTYDFSNNNGLYANYAQGFVPPQVGELYRGVKIPTLEPAVYDNYEIGGWFGFRINDQIQGHSNVAFYSVNATNQIISVQLDDGSRENRNAGETRSQGIEYAVNLTYAQQLQFRWSGSFAQHEFIDYTENGSKFDDNEMAQGANVQYNWEITYRPLWLHGLRFSLENQYLGPYWMDNANTKEFDGFSLFNVRAGYRIKGFDLAFSVLNLSDELWSPRASSSRFGTSFSPGIPRTYQVGLAYNFGSN</sequence>
<evidence type="ECO:0000256" key="7">
    <source>
        <dbReference type="ARBA" id="ARBA00023004"/>
    </source>
</evidence>
<evidence type="ECO:0000256" key="8">
    <source>
        <dbReference type="ARBA" id="ARBA00023065"/>
    </source>
</evidence>
<evidence type="ECO:0000259" key="15">
    <source>
        <dbReference type="Pfam" id="PF00593"/>
    </source>
</evidence>
<comment type="subcellular location">
    <subcellularLocation>
        <location evidence="1 12">Cell outer membrane</location>
        <topology evidence="1 12">Multi-pass membrane protein</topology>
    </subcellularLocation>
</comment>
<dbReference type="InterPro" id="IPR000531">
    <property type="entry name" value="Beta-barrel_TonB"/>
</dbReference>
<evidence type="ECO:0000256" key="9">
    <source>
        <dbReference type="ARBA" id="ARBA00023077"/>
    </source>
</evidence>
<dbReference type="EMBL" id="JAUJEB010000001">
    <property type="protein sequence ID" value="MDN5211018.1"/>
    <property type="molecule type" value="Genomic_DNA"/>
</dbReference>
<evidence type="ECO:0000256" key="14">
    <source>
        <dbReference type="SAM" id="SignalP"/>
    </source>
</evidence>
<dbReference type="InterPro" id="IPR036942">
    <property type="entry name" value="Beta-barrel_TonB_sf"/>
</dbReference>
<evidence type="ECO:0000256" key="10">
    <source>
        <dbReference type="ARBA" id="ARBA00023136"/>
    </source>
</evidence>
<organism evidence="17 18">
    <name type="scientific">Agaribacillus aureus</name>
    <dbReference type="NCBI Taxonomy" id="3051825"/>
    <lineage>
        <taxon>Bacteria</taxon>
        <taxon>Pseudomonadati</taxon>
        <taxon>Bacteroidota</taxon>
        <taxon>Cytophagia</taxon>
        <taxon>Cytophagales</taxon>
        <taxon>Splendidivirgaceae</taxon>
        <taxon>Agaribacillus</taxon>
    </lineage>
</organism>
<comment type="similarity">
    <text evidence="12 13">Belongs to the TonB-dependent receptor family.</text>
</comment>
<dbReference type="RefSeq" id="WP_346756354.1">
    <property type="nucleotide sequence ID" value="NZ_JAUJEB010000001.1"/>
</dbReference>
<evidence type="ECO:0000256" key="11">
    <source>
        <dbReference type="ARBA" id="ARBA00023237"/>
    </source>
</evidence>
<dbReference type="Gene3D" id="2.170.130.10">
    <property type="entry name" value="TonB-dependent receptor, plug domain"/>
    <property type="match status" value="1"/>
</dbReference>
<evidence type="ECO:0000256" key="13">
    <source>
        <dbReference type="RuleBase" id="RU003357"/>
    </source>
</evidence>
<gene>
    <name evidence="17" type="ORF">QQ020_03125</name>
</gene>
<evidence type="ECO:0000256" key="2">
    <source>
        <dbReference type="ARBA" id="ARBA00022448"/>
    </source>
</evidence>
<keyword evidence="9 13" id="KW-0798">TonB box</keyword>
<name>A0ABT8L004_9BACT</name>
<evidence type="ECO:0000313" key="18">
    <source>
        <dbReference type="Proteomes" id="UP001172083"/>
    </source>
</evidence>
<keyword evidence="2 12" id="KW-0813">Transport</keyword>
<evidence type="ECO:0000256" key="3">
    <source>
        <dbReference type="ARBA" id="ARBA00022452"/>
    </source>
</evidence>
<keyword evidence="8" id="KW-0406">Ion transport</keyword>
<evidence type="ECO:0000256" key="1">
    <source>
        <dbReference type="ARBA" id="ARBA00004571"/>
    </source>
</evidence>
<reference evidence="17" key="1">
    <citation type="submission" date="2023-06" db="EMBL/GenBank/DDBJ databases">
        <title>Genomic of Agaribacillus aureum.</title>
        <authorList>
            <person name="Wang G."/>
        </authorList>
    </citation>
    <scope>NUCLEOTIDE SEQUENCE</scope>
    <source>
        <strain evidence="17">BMA12</strain>
    </source>
</reference>
<dbReference type="Pfam" id="PF13715">
    <property type="entry name" value="CarbopepD_reg_2"/>
    <property type="match status" value="1"/>
</dbReference>
<keyword evidence="10 12" id="KW-0472">Membrane</keyword>
<dbReference type="PANTHER" id="PTHR32552">
    <property type="entry name" value="FERRICHROME IRON RECEPTOR-RELATED"/>
    <property type="match status" value="1"/>
</dbReference>
<protein>
    <submittedName>
        <fullName evidence="17">TonB-dependent receptor</fullName>
    </submittedName>
</protein>
<keyword evidence="11 12" id="KW-0998">Cell outer membrane</keyword>